<name>A0A0A9ETY3_ARUDO</name>
<protein>
    <submittedName>
        <fullName evidence="1">Uncharacterized protein</fullName>
    </submittedName>
</protein>
<organism evidence="1">
    <name type="scientific">Arundo donax</name>
    <name type="common">Giant reed</name>
    <name type="synonym">Donax arundinaceus</name>
    <dbReference type="NCBI Taxonomy" id="35708"/>
    <lineage>
        <taxon>Eukaryota</taxon>
        <taxon>Viridiplantae</taxon>
        <taxon>Streptophyta</taxon>
        <taxon>Embryophyta</taxon>
        <taxon>Tracheophyta</taxon>
        <taxon>Spermatophyta</taxon>
        <taxon>Magnoliopsida</taxon>
        <taxon>Liliopsida</taxon>
        <taxon>Poales</taxon>
        <taxon>Poaceae</taxon>
        <taxon>PACMAD clade</taxon>
        <taxon>Arundinoideae</taxon>
        <taxon>Arundineae</taxon>
        <taxon>Arundo</taxon>
    </lineage>
</organism>
<reference evidence="1" key="1">
    <citation type="submission" date="2014-09" db="EMBL/GenBank/DDBJ databases">
        <authorList>
            <person name="Magalhaes I.L.F."/>
            <person name="Oliveira U."/>
            <person name="Santos F.R."/>
            <person name="Vidigal T.H.D.A."/>
            <person name="Brescovit A.D."/>
            <person name="Santos A.J."/>
        </authorList>
    </citation>
    <scope>NUCLEOTIDE SEQUENCE</scope>
    <source>
        <tissue evidence="1">Shoot tissue taken approximately 20 cm above the soil surface</tissue>
    </source>
</reference>
<proteinExistence type="predicted"/>
<evidence type="ECO:0000313" key="1">
    <source>
        <dbReference type="EMBL" id="JAD99482.1"/>
    </source>
</evidence>
<accession>A0A0A9ETY3</accession>
<dbReference type="AlphaFoldDB" id="A0A0A9ETY3"/>
<sequence length="54" mass="6212">MLSTHFSPCCSIPLCGTMKFHPHHQIYRYDPSMQQQLHMHEQSSLGVEALVCLL</sequence>
<dbReference type="EMBL" id="GBRH01198413">
    <property type="protein sequence ID" value="JAD99482.1"/>
    <property type="molecule type" value="Transcribed_RNA"/>
</dbReference>
<reference evidence="1" key="2">
    <citation type="journal article" date="2015" name="Data Brief">
        <title>Shoot transcriptome of the giant reed, Arundo donax.</title>
        <authorList>
            <person name="Barrero R.A."/>
            <person name="Guerrero F.D."/>
            <person name="Moolhuijzen P."/>
            <person name="Goolsby J.A."/>
            <person name="Tidwell J."/>
            <person name="Bellgard S.E."/>
            <person name="Bellgard M.I."/>
        </authorList>
    </citation>
    <scope>NUCLEOTIDE SEQUENCE</scope>
    <source>
        <tissue evidence="1">Shoot tissue taken approximately 20 cm above the soil surface</tissue>
    </source>
</reference>